<dbReference type="VEuPathDB" id="TriTrypDB:ECC02_010299"/>
<proteinExistence type="predicted"/>
<feature type="compositionally biased region" description="Basic and acidic residues" evidence="1">
    <location>
        <begin position="306"/>
        <end position="321"/>
    </location>
</feature>
<evidence type="ECO:0000256" key="2">
    <source>
        <dbReference type="SAM" id="SignalP"/>
    </source>
</evidence>
<comment type="caution">
    <text evidence="3">The sequence shown here is derived from an EMBL/GenBank/DDBJ whole genome shotgun (WGS) entry which is preliminary data.</text>
</comment>
<sequence>MTMMMTGRVLLVCALCVLWCGVCAVEVSKADASENTNVFHVPAEGPQPESAGRNTGQQEPLEHVSQERQNAGKPLDPKNEATDDQKRDLEIETPTADELRGEKEEVHKEQIDGGAGREKRKEILEERKAPPDGRGSEGGARQAGKGLAKVGVHSPATTPSGGERPGTSEPSPPESSLPAASTQEPGAAIPASLQEAPAATMKKKKEKTVENPRAEPGKEKLSSEDDVSEQTSQRVNDGVEPNNELKNEENVSVLLIEQNGESDGNSESTQARPLAVGDASNMDAEKGNEMGLQKNNPTDNGAVTEGAKRGENKHGNRKETSDTATITQTNETATNGDSDGSTAAFHTTSPLLLLLLVACAAAAAVVAA</sequence>
<feature type="compositionally biased region" description="Low complexity" evidence="1">
    <location>
        <begin position="159"/>
        <end position="169"/>
    </location>
</feature>
<dbReference type="AlphaFoldDB" id="A0A7J6XQR8"/>
<feature type="chain" id="PRO_5029633289" evidence="2">
    <location>
        <begin position="25"/>
        <end position="368"/>
    </location>
</feature>
<feature type="compositionally biased region" description="Basic and acidic residues" evidence="1">
    <location>
        <begin position="75"/>
        <end position="90"/>
    </location>
</feature>
<reference evidence="3 4" key="1">
    <citation type="journal article" date="2019" name="Genome Biol. Evol.">
        <title>Nanopore Sequencing Significantly Improves Genome Assembly of the Protozoan Parasite Trypanosoma cruzi.</title>
        <authorList>
            <person name="Diaz-Viraque F."/>
            <person name="Pita S."/>
            <person name="Greif G."/>
            <person name="de Souza R.C.M."/>
            <person name="Iraola G."/>
            <person name="Robello C."/>
        </authorList>
    </citation>
    <scope>NUCLEOTIDE SEQUENCE [LARGE SCALE GENOMIC DNA]</scope>
    <source>
        <strain evidence="3 4">Berenice</strain>
    </source>
</reference>
<protein>
    <submittedName>
        <fullName evidence="3">Mucin-associated surface protein (MASP) subgroup S072</fullName>
    </submittedName>
</protein>
<feature type="compositionally biased region" description="Polar residues" evidence="1">
    <location>
        <begin position="259"/>
        <end position="271"/>
    </location>
</feature>
<evidence type="ECO:0000256" key="1">
    <source>
        <dbReference type="SAM" id="MobiDB-lite"/>
    </source>
</evidence>
<evidence type="ECO:0000313" key="4">
    <source>
        <dbReference type="Proteomes" id="UP000583944"/>
    </source>
</evidence>
<dbReference type="Proteomes" id="UP000583944">
    <property type="component" value="Unassembled WGS sequence"/>
</dbReference>
<organism evidence="3 4">
    <name type="scientific">Trypanosoma cruzi</name>
    <dbReference type="NCBI Taxonomy" id="5693"/>
    <lineage>
        <taxon>Eukaryota</taxon>
        <taxon>Discoba</taxon>
        <taxon>Euglenozoa</taxon>
        <taxon>Kinetoplastea</taxon>
        <taxon>Metakinetoplastina</taxon>
        <taxon>Trypanosomatida</taxon>
        <taxon>Trypanosomatidae</taxon>
        <taxon>Trypanosoma</taxon>
        <taxon>Schizotrypanum</taxon>
    </lineage>
</organism>
<gene>
    <name evidence="3" type="ORF">ECC02_010299</name>
</gene>
<dbReference type="EMBL" id="JABDHM010000169">
    <property type="protein sequence ID" value="KAF5216874.1"/>
    <property type="molecule type" value="Genomic_DNA"/>
</dbReference>
<feature type="compositionally biased region" description="Basic and acidic residues" evidence="1">
    <location>
        <begin position="97"/>
        <end position="135"/>
    </location>
</feature>
<keyword evidence="2" id="KW-0732">Signal</keyword>
<feature type="compositionally biased region" description="Low complexity" evidence="1">
    <location>
        <begin position="323"/>
        <end position="335"/>
    </location>
</feature>
<feature type="region of interest" description="Disordered" evidence="1">
    <location>
        <begin position="39"/>
        <end position="341"/>
    </location>
</feature>
<accession>A0A7J6XQR8</accession>
<dbReference type="VEuPathDB" id="TriTrypDB:BCY84_12251"/>
<evidence type="ECO:0000313" key="3">
    <source>
        <dbReference type="EMBL" id="KAF5216874.1"/>
    </source>
</evidence>
<feature type="signal peptide" evidence="2">
    <location>
        <begin position="1"/>
        <end position="24"/>
    </location>
</feature>
<feature type="compositionally biased region" description="Basic and acidic residues" evidence="1">
    <location>
        <begin position="207"/>
        <end position="223"/>
    </location>
</feature>
<name>A0A7J6XQR8_TRYCR</name>